<sequence length="191" mass="21301">LPQIAAGQPLPCVTVSGLPASISGFWGLFEIRLQAGMHQKTQLLRIPMVRRGYVSVFLSEEGKLFLPTARHIWDALQTAEAQMQTTLGQNESITAHENLQIAAEQAGQELFDALQQAHLASVSREEERGIVSFASRRKAIERVGLPEVRQFRLSRCDADESAWRHELQSARQVVPEIRPLLMLRIIKGGAQ</sequence>
<dbReference type="AlphaFoldDB" id="A0A7V6P8U1"/>
<keyword evidence="1" id="KW-0378">Hydrolase</keyword>
<reference evidence="1 2" key="1">
    <citation type="journal article" date="2020" name="Biotechnol. Biofuels">
        <title>New insights from the biogas microbiome by comprehensive genome-resolved metagenomics of nearly 1600 species originating from multiple anaerobic digesters.</title>
        <authorList>
            <person name="Campanaro S."/>
            <person name="Treu L."/>
            <person name="Rodriguez-R L.M."/>
            <person name="Kovalovszki A."/>
            <person name="Ziels R.M."/>
            <person name="Maus I."/>
            <person name="Zhu X."/>
            <person name="Kougias P.G."/>
            <person name="Basile A."/>
            <person name="Luo G."/>
            <person name="Schluter A."/>
            <person name="Konstantinidis K.T."/>
            <person name="Angelidaki I."/>
        </authorList>
    </citation>
    <scope>NUCLEOTIDE SEQUENCE [LARGE SCALE GENOMIC DNA]</scope>
    <source>
        <strain evidence="1">AS04akNAM_66</strain>
    </source>
</reference>
<feature type="non-terminal residue" evidence="1">
    <location>
        <position position="1"/>
    </location>
</feature>
<dbReference type="GO" id="GO:0004386">
    <property type="term" value="F:helicase activity"/>
    <property type="evidence" value="ECO:0007669"/>
    <property type="project" value="UniProtKB-KW"/>
</dbReference>
<protein>
    <submittedName>
        <fullName evidence="1">Helicase</fullName>
    </submittedName>
</protein>
<evidence type="ECO:0000313" key="1">
    <source>
        <dbReference type="EMBL" id="HHV66466.1"/>
    </source>
</evidence>
<keyword evidence="1" id="KW-0347">Helicase</keyword>
<keyword evidence="1" id="KW-0067">ATP-binding</keyword>
<name>A0A7V6P8U1_9HYPH</name>
<gene>
    <name evidence="1" type="ORF">GXX48_02275</name>
</gene>
<evidence type="ECO:0000313" key="2">
    <source>
        <dbReference type="Proteomes" id="UP000551563"/>
    </source>
</evidence>
<dbReference type="Proteomes" id="UP000551563">
    <property type="component" value="Unassembled WGS sequence"/>
</dbReference>
<comment type="caution">
    <text evidence="1">The sequence shown here is derived from an EMBL/GenBank/DDBJ whole genome shotgun (WGS) entry which is preliminary data.</text>
</comment>
<proteinExistence type="predicted"/>
<keyword evidence="1" id="KW-0547">Nucleotide-binding</keyword>
<accession>A0A7V6P8U1</accession>
<organism evidence="1 2">
    <name type="scientific">Brucella intermedia</name>
    <dbReference type="NCBI Taxonomy" id="94625"/>
    <lineage>
        <taxon>Bacteria</taxon>
        <taxon>Pseudomonadati</taxon>
        <taxon>Pseudomonadota</taxon>
        <taxon>Alphaproteobacteria</taxon>
        <taxon>Hyphomicrobiales</taxon>
        <taxon>Brucellaceae</taxon>
        <taxon>Brucella/Ochrobactrum group</taxon>
        <taxon>Brucella</taxon>
    </lineage>
</organism>
<dbReference type="EMBL" id="DUMN01000072">
    <property type="protein sequence ID" value="HHV66466.1"/>
    <property type="molecule type" value="Genomic_DNA"/>
</dbReference>